<gene>
    <name evidence="2" type="ORF">CHLRE_05g241641v5</name>
</gene>
<name>A0A2K3DSI8_CHLRE</name>
<proteinExistence type="predicted"/>
<dbReference type="GeneID" id="66053435"/>
<reference evidence="2 3" key="1">
    <citation type="journal article" date="2007" name="Science">
        <title>The Chlamydomonas genome reveals the evolution of key animal and plant functions.</title>
        <authorList>
            <person name="Merchant S.S."/>
            <person name="Prochnik S.E."/>
            <person name="Vallon O."/>
            <person name="Harris E.H."/>
            <person name="Karpowicz S.J."/>
            <person name="Witman G.B."/>
            <person name="Terry A."/>
            <person name="Salamov A."/>
            <person name="Fritz-Laylin L.K."/>
            <person name="Marechal-Drouard L."/>
            <person name="Marshall W.F."/>
            <person name="Qu L.H."/>
            <person name="Nelson D.R."/>
            <person name="Sanderfoot A.A."/>
            <person name="Spalding M.H."/>
            <person name="Kapitonov V.V."/>
            <person name="Ren Q."/>
            <person name="Ferris P."/>
            <person name="Lindquist E."/>
            <person name="Shapiro H."/>
            <person name="Lucas S.M."/>
            <person name="Grimwood J."/>
            <person name="Schmutz J."/>
            <person name="Cardol P."/>
            <person name="Cerutti H."/>
            <person name="Chanfreau G."/>
            <person name="Chen C.L."/>
            <person name="Cognat V."/>
            <person name="Croft M.T."/>
            <person name="Dent R."/>
            <person name="Dutcher S."/>
            <person name="Fernandez E."/>
            <person name="Fukuzawa H."/>
            <person name="Gonzalez-Ballester D."/>
            <person name="Gonzalez-Halphen D."/>
            <person name="Hallmann A."/>
            <person name="Hanikenne M."/>
            <person name="Hippler M."/>
            <person name="Inwood W."/>
            <person name="Jabbari K."/>
            <person name="Kalanon M."/>
            <person name="Kuras R."/>
            <person name="Lefebvre P.A."/>
            <person name="Lemaire S.D."/>
            <person name="Lobanov A.V."/>
            <person name="Lohr M."/>
            <person name="Manuell A."/>
            <person name="Meier I."/>
            <person name="Mets L."/>
            <person name="Mittag M."/>
            <person name="Mittelmeier T."/>
            <person name="Moroney J.V."/>
            <person name="Moseley J."/>
            <person name="Napoli C."/>
            <person name="Nedelcu A.M."/>
            <person name="Niyogi K."/>
            <person name="Novoselov S.V."/>
            <person name="Paulsen I.T."/>
            <person name="Pazour G."/>
            <person name="Purton S."/>
            <person name="Ral J.P."/>
            <person name="Riano-Pachon D.M."/>
            <person name="Riekhof W."/>
            <person name="Rymarquis L."/>
            <person name="Schroda M."/>
            <person name="Stern D."/>
            <person name="Umen J."/>
            <person name="Willows R."/>
            <person name="Wilson N."/>
            <person name="Zimmer S.L."/>
            <person name="Allmer J."/>
            <person name="Balk J."/>
            <person name="Bisova K."/>
            <person name="Chen C.J."/>
            <person name="Elias M."/>
            <person name="Gendler K."/>
            <person name="Hauser C."/>
            <person name="Lamb M.R."/>
            <person name="Ledford H."/>
            <person name="Long J.C."/>
            <person name="Minagawa J."/>
            <person name="Page M.D."/>
            <person name="Pan J."/>
            <person name="Pootakham W."/>
            <person name="Roje S."/>
            <person name="Rose A."/>
            <person name="Stahlberg E."/>
            <person name="Terauchi A.M."/>
            <person name="Yang P."/>
            <person name="Ball S."/>
            <person name="Bowler C."/>
            <person name="Dieckmann C.L."/>
            <person name="Gladyshev V.N."/>
            <person name="Green P."/>
            <person name="Jorgensen R."/>
            <person name="Mayfield S."/>
            <person name="Mueller-Roeber B."/>
            <person name="Rajamani S."/>
            <person name="Sayre R.T."/>
            <person name="Brokstein P."/>
            <person name="Dubchak I."/>
            <person name="Goodstein D."/>
            <person name="Hornick L."/>
            <person name="Huang Y.W."/>
            <person name="Jhaveri J."/>
            <person name="Luo Y."/>
            <person name="Martinez D."/>
            <person name="Ngau W.C."/>
            <person name="Otillar B."/>
            <person name="Poliakov A."/>
            <person name="Porter A."/>
            <person name="Szajkowski L."/>
            <person name="Werner G."/>
            <person name="Zhou K."/>
            <person name="Grigoriev I.V."/>
            <person name="Rokhsar D.S."/>
            <person name="Grossman A.R."/>
        </authorList>
    </citation>
    <scope>NUCLEOTIDE SEQUENCE [LARGE SCALE GENOMIC DNA]</scope>
    <source>
        <strain evidence="3">CC-503</strain>
    </source>
</reference>
<dbReference type="EMBL" id="CM008966">
    <property type="protein sequence ID" value="PNW83499.1"/>
    <property type="molecule type" value="Genomic_DNA"/>
</dbReference>
<feature type="region of interest" description="Disordered" evidence="1">
    <location>
        <begin position="1"/>
        <end position="27"/>
    </location>
</feature>
<keyword evidence="3" id="KW-1185">Reference proteome</keyword>
<sequence>MDPAFGRLRLQSSASSSLLPRSTSRGLAPSAVVHGKCYEAQIRPVLDSELGKCEPRRCGCWRGRQRSTANQLTKLAALQQEPGSSLTGVTRAAGAQATSEPCRRQWRCRR</sequence>
<dbReference type="RefSeq" id="XP_042924748.1">
    <property type="nucleotide sequence ID" value="XM_043062395.1"/>
</dbReference>
<evidence type="ECO:0000256" key="1">
    <source>
        <dbReference type="SAM" id="MobiDB-lite"/>
    </source>
</evidence>
<accession>A0A2K3DSI8</accession>
<dbReference type="AlphaFoldDB" id="A0A2K3DSI8"/>
<organism evidence="2 3">
    <name type="scientific">Chlamydomonas reinhardtii</name>
    <name type="common">Chlamydomonas smithii</name>
    <dbReference type="NCBI Taxonomy" id="3055"/>
    <lineage>
        <taxon>Eukaryota</taxon>
        <taxon>Viridiplantae</taxon>
        <taxon>Chlorophyta</taxon>
        <taxon>core chlorophytes</taxon>
        <taxon>Chlorophyceae</taxon>
        <taxon>CS clade</taxon>
        <taxon>Chlamydomonadales</taxon>
        <taxon>Chlamydomonadaceae</taxon>
        <taxon>Chlamydomonas</taxon>
    </lineage>
</organism>
<feature type="compositionally biased region" description="Low complexity" evidence="1">
    <location>
        <begin position="7"/>
        <end position="25"/>
    </location>
</feature>
<dbReference type="InParanoid" id="A0A2K3DSI8"/>
<evidence type="ECO:0000313" key="3">
    <source>
        <dbReference type="Proteomes" id="UP000006906"/>
    </source>
</evidence>
<dbReference type="KEGG" id="cre:CHLRE_05g241641v5"/>
<protein>
    <submittedName>
        <fullName evidence="2">Uncharacterized protein</fullName>
    </submittedName>
</protein>
<evidence type="ECO:0000313" key="2">
    <source>
        <dbReference type="EMBL" id="PNW83499.1"/>
    </source>
</evidence>
<dbReference type="Proteomes" id="UP000006906">
    <property type="component" value="Chromosome 5"/>
</dbReference>
<dbReference type="Gramene" id="PNW83499">
    <property type="protein sequence ID" value="PNW83499"/>
    <property type="gene ID" value="CHLRE_05g241641v5"/>
</dbReference>